<reference evidence="1 2" key="1">
    <citation type="submission" date="2017-07" db="EMBL/GenBank/DDBJ databases">
        <title>Phylogenetic study on the rhizospheric bacterium Ochrobactrum sp. A44.</title>
        <authorList>
            <person name="Krzyzanowska D.M."/>
            <person name="Ossowicki A."/>
            <person name="Rajewska M."/>
            <person name="Maciag T."/>
            <person name="Kaczynski Z."/>
            <person name="Czerwicka M."/>
            <person name="Jafra S."/>
        </authorList>
    </citation>
    <scope>NUCLEOTIDE SEQUENCE [LARGE SCALE GENOMIC DNA]</scope>
    <source>
        <strain evidence="1 2">A44</strain>
    </source>
</reference>
<organism evidence="1 2">
    <name type="scientific">Ochrobactrum quorumnocens</name>
    <dbReference type="NCBI Taxonomy" id="271865"/>
    <lineage>
        <taxon>Bacteria</taxon>
        <taxon>Pseudomonadati</taxon>
        <taxon>Pseudomonadota</taxon>
        <taxon>Alphaproteobacteria</taxon>
        <taxon>Hyphomicrobiales</taxon>
        <taxon>Brucellaceae</taxon>
        <taxon>Brucella/Ochrobactrum group</taxon>
        <taxon>Ochrobactrum</taxon>
    </lineage>
</organism>
<sequence length="39" mass="4214">MSSKIVRANADRTVRPAPFAPIQAEAAFASGLFLINVPW</sequence>
<evidence type="ECO:0000313" key="1">
    <source>
        <dbReference type="EMBL" id="ASV84079.1"/>
    </source>
</evidence>
<proteinExistence type="predicted"/>
<gene>
    <name evidence="1" type="ORF">CES85_4871</name>
</gene>
<protein>
    <submittedName>
        <fullName evidence="1">Uncharacterized protein</fullName>
    </submittedName>
</protein>
<dbReference type="EMBL" id="CP022603">
    <property type="protein sequence ID" value="ASV84079.1"/>
    <property type="molecule type" value="Genomic_DNA"/>
</dbReference>
<dbReference type="AlphaFoldDB" id="A0A248UCL8"/>
<accession>A0A248UCL8</accession>
<evidence type="ECO:0000313" key="2">
    <source>
        <dbReference type="Proteomes" id="UP000215256"/>
    </source>
</evidence>
<dbReference type="Proteomes" id="UP000215256">
    <property type="component" value="Chromosome 2"/>
</dbReference>
<name>A0A248UCL8_9HYPH</name>
<dbReference type="KEGG" id="och:CES85_4871"/>